<dbReference type="AlphaFoldDB" id="A0A3B0VJG8"/>
<gene>
    <name evidence="1" type="ORF">MNBD_GAMMA01-1853</name>
</gene>
<accession>A0A3B0VJG8</accession>
<dbReference type="EMBL" id="UOEW01000155">
    <property type="protein sequence ID" value="VAW36959.1"/>
    <property type="molecule type" value="Genomic_DNA"/>
</dbReference>
<name>A0A3B0VJG8_9ZZZZ</name>
<protein>
    <submittedName>
        <fullName evidence="1">Uncharacterized protein</fullName>
    </submittedName>
</protein>
<evidence type="ECO:0000313" key="1">
    <source>
        <dbReference type="EMBL" id="VAW36959.1"/>
    </source>
</evidence>
<proteinExistence type="predicted"/>
<reference evidence="1" key="1">
    <citation type="submission" date="2018-06" db="EMBL/GenBank/DDBJ databases">
        <authorList>
            <person name="Zhirakovskaya E."/>
        </authorList>
    </citation>
    <scope>NUCLEOTIDE SEQUENCE</scope>
</reference>
<dbReference type="Gene3D" id="3.40.1520.20">
    <property type="match status" value="1"/>
</dbReference>
<organism evidence="1">
    <name type="scientific">hydrothermal vent metagenome</name>
    <dbReference type="NCBI Taxonomy" id="652676"/>
    <lineage>
        <taxon>unclassified sequences</taxon>
        <taxon>metagenomes</taxon>
        <taxon>ecological metagenomes</taxon>
    </lineage>
</organism>
<sequence length="228" mass="25881">MSYLFYFKAYISEKLLAQCINNILLQTKIDSIQVDTANRGKSPVLTGLASQKNKDALLKTINQNCDILELHDLIKVKVAIKTVGTYLGFQIDNAHNIVTIEGLVSNQSERENILDSFTSAMTDMTIKHDIKIDARAKSTDYAMYITLLLASIANIQLADITIQNNELRLKGLVRDKTREQQTLNILQQLFQDDLKIINQLELVVKFKPDIEALKFENMPMPLLDPKQQ</sequence>